<dbReference type="Proteomes" id="UP001356427">
    <property type="component" value="Unassembled WGS sequence"/>
</dbReference>
<comment type="caution">
    <text evidence="2">The sequence shown here is derived from an EMBL/GenBank/DDBJ whole genome shotgun (WGS) entry which is preliminary data.</text>
</comment>
<sequence length="97" mass="10682">MAEELHYSTVVFKNPIISSPKEKKEEETVYDEVKAKGSAVTQQSPATAVDEKPALHSQPFRGVAVCLGVLCVLLLSAIIGLCVYCEYVDNKVLWILE</sequence>
<evidence type="ECO:0000256" key="1">
    <source>
        <dbReference type="SAM" id="Phobius"/>
    </source>
</evidence>
<accession>A0AAN8M7C6</accession>
<organism evidence="2 3">
    <name type="scientific">Coregonus suidteri</name>
    <dbReference type="NCBI Taxonomy" id="861788"/>
    <lineage>
        <taxon>Eukaryota</taxon>
        <taxon>Metazoa</taxon>
        <taxon>Chordata</taxon>
        <taxon>Craniata</taxon>
        <taxon>Vertebrata</taxon>
        <taxon>Euteleostomi</taxon>
        <taxon>Actinopterygii</taxon>
        <taxon>Neopterygii</taxon>
        <taxon>Teleostei</taxon>
        <taxon>Protacanthopterygii</taxon>
        <taxon>Salmoniformes</taxon>
        <taxon>Salmonidae</taxon>
        <taxon>Coregoninae</taxon>
        <taxon>Coregonus</taxon>
    </lineage>
</organism>
<dbReference type="AlphaFoldDB" id="A0AAN8M7C6"/>
<reference evidence="2 3" key="1">
    <citation type="submission" date="2021-04" db="EMBL/GenBank/DDBJ databases">
        <authorList>
            <person name="De Guttry C."/>
            <person name="Zahm M."/>
            <person name="Klopp C."/>
            <person name="Cabau C."/>
            <person name="Louis A."/>
            <person name="Berthelot C."/>
            <person name="Parey E."/>
            <person name="Roest Crollius H."/>
            <person name="Montfort J."/>
            <person name="Robinson-Rechavi M."/>
            <person name="Bucao C."/>
            <person name="Bouchez O."/>
            <person name="Gislard M."/>
            <person name="Lluch J."/>
            <person name="Milhes M."/>
            <person name="Lampietro C."/>
            <person name="Lopez Roques C."/>
            <person name="Donnadieu C."/>
            <person name="Braasch I."/>
            <person name="Desvignes T."/>
            <person name="Postlethwait J."/>
            <person name="Bobe J."/>
            <person name="Wedekind C."/>
            <person name="Guiguen Y."/>
        </authorList>
    </citation>
    <scope>NUCLEOTIDE SEQUENCE [LARGE SCALE GENOMIC DNA]</scope>
    <source>
        <strain evidence="2">Cs_M1</strain>
        <tissue evidence="2">Blood</tissue>
    </source>
</reference>
<name>A0AAN8M7C6_9TELE</name>
<proteinExistence type="predicted"/>
<evidence type="ECO:0000313" key="2">
    <source>
        <dbReference type="EMBL" id="KAK6326295.1"/>
    </source>
</evidence>
<keyword evidence="1" id="KW-0472">Membrane</keyword>
<evidence type="ECO:0000313" key="3">
    <source>
        <dbReference type="Proteomes" id="UP001356427"/>
    </source>
</evidence>
<feature type="transmembrane region" description="Helical" evidence="1">
    <location>
        <begin position="62"/>
        <end position="84"/>
    </location>
</feature>
<gene>
    <name evidence="2" type="ORF">J4Q44_G00019400</name>
</gene>
<keyword evidence="1" id="KW-0812">Transmembrane</keyword>
<protein>
    <submittedName>
        <fullName evidence="2">Uncharacterized protein</fullName>
    </submittedName>
</protein>
<dbReference type="EMBL" id="JAGTTL010000002">
    <property type="protein sequence ID" value="KAK6326295.1"/>
    <property type="molecule type" value="Genomic_DNA"/>
</dbReference>
<keyword evidence="3" id="KW-1185">Reference proteome</keyword>
<keyword evidence="1" id="KW-1133">Transmembrane helix</keyword>